<dbReference type="Proteomes" id="UP000054560">
    <property type="component" value="Unassembled WGS sequence"/>
</dbReference>
<dbReference type="Gene3D" id="3.30.1010.10">
    <property type="entry name" value="Phosphatidylinositol 3-kinase Catalytic Subunit, Chain A, domain 4"/>
    <property type="match status" value="1"/>
</dbReference>
<dbReference type="GeneID" id="25918600"/>
<keyword evidence="3" id="KW-1185">Reference proteome</keyword>
<dbReference type="AlphaFoldDB" id="A0A0L0EYC3"/>
<reference evidence="2 3" key="1">
    <citation type="submission" date="2011-02" db="EMBL/GenBank/DDBJ databases">
        <title>The Genome Sequence of Sphaeroforma arctica JP610.</title>
        <authorList>
            <consortium name="The Broad Institute Genome Sequencing Platform"/>
            <person name="Russ C."/>
            <person name="Cuomo C."/>
            <person name="Young S.K."/>
            <person name="Zeng Q."/>
            <person name="Gargeya S."/>
            <person name="Alvarado L."/>
            <person name="Berlin A."/>
            <person name="Chapman S.B."/>
            <person name="Chen Z."/>
            <person name="Freedman E."/>
            <person name="Gellesch M."/>
            <person name="Goldberg J."/>
            <person name="Griggs A."/>
            <person name="Gujja S."/>
            <person name="Heilman E."/>
            <person name="Heiman D."/>
            <person name="Howarth C."/>
            <person name="Mehta T."/>
            <person name="Neiman D."/>
            <person name="Pearson M."/>
            <person name="Roberts A."/>
            <person name="Saif S."/>
            <person name="Shea T."/>
            <person name="Shenoy N."/>
            <person name="Sisk P."/>
            <person name="Stolte C."/>
            <person name="Sykes S."/>
            <person name="White J."/>
            <person name="Yandava C."/>
            <person name="Burger G."/>
            <person name="Gray M.W."/>
            <person name="Holland P.W.H."/>
            <person name="King N."/>
            <person name="Lang F.B.F."/>
            <person name="Roger A.J."/>
            <person name="Ruiz-Trillo I."/>
            <person name="Haas B."/>
            <person name="Nusbaum C."/>
            <person name="Birren B."/>
        </authorList>
    </citation>
    <scope>NUCLEOTIDE SEQUENCE [LARGE SCALE GENOMIC DNA]</scope>
    <source>
        <strain evidence="2 3">JP610</strain>
    </source>
</reference>
<dbReference type="InterPro" id="IPR000403">
    <property type="entry name" value="PI3/4_kinase_cat_dom"/>
</dbReference>
<evidence type="ECO:0000259" key="1">
    <source>
        <dbReference type="PROSITE" id="PS50290"/>
    </source>
</evidence>
<sequence>DDDISMDVVLVNLFRECNKIWAEAKLGFELYTYKVVACPDKTGFGEIVPGI</sequence>
<feature type="non-terminal residue" evidence="2">
    <location>
        <position position="1"/>
    </location>
</feature>
<dbReference type="PROSITE" id="PS50290">
    <property type="entry name" value="PI3_4_KINASE_3"/>
    <property type="match status" value="1"/>
</dbReference>
<dbReference type="SUPFAM" id="SSF56112">
    <property type="entry name" value="Protein kinase-like (PK-like)"/>
    <property type="match status" value="1"/>
</dbReference>
<dbReference type="RefSeq" id="XP_014143296.1">
    <property type="nucleotide sequence ID" value="XM_014287821.1"/>
</dbReference>
<evidence type="ECO:0000313" key="2">
    <source>
        <dbReference type="EMBL" id="KNC69394.1"/>
    </source>
</evidence>
<accession>A0A0L0EYC3</accession>
<name>A0A0L0EYC3_9EUKA</name>
<organism evidence="2 3">
    <name type="scientific">Sphaeroforma arctica JP610</name>
    <dbReference type="NCBI Taxonomy" id="667725"/>
    <lineage>
        <taxon>Eukaryota</taxon>
        <taxon>Ichthyosporea</taxon>
        <taxon>Ichthyophonida</taxon>
        <taxon>Sphaeroforma</taxon>
    </lineage>
</organism>
<protein>
    <recommendedName>
        <fullName evidence="1">PI3K/PI4K catalytic domain-containing protein</fullName>
    </recommendedName>
</protein>
<proteinExistence type="predicted"/>
<feature type="domain" description="PI3K/PI4K catalytic" evidence="1">
    <location>
        <begin position="1"/>
        <end position="51"/>
    </location>
</feature>
<evidence type="ECO:0000313" key="3">
    <source>
        <dbReference type="Proteomes" id="UP000054560"/>
    </source>
</evidence>
<dbReference type="InterPro" id="IPR011009">
    <property type="entry name" value="Kinase-like_dom_sf"/>
</dbReference>
<gene>
    <name evidence="2" type="ORF">SARC_18096</name>
</gene>
<dbReference type="EMBL" id="KQ255305">
    <property type="protein sequence ID" value="KNC69394.1"/>
    <property type="molecule type" value="Genomic_DNA"/>
</dbReference>